<dbReference type="AlphaFoldDB" id="X6N3L7"/>
<evidence type="ECO:0000313" key="4">
    <source>
        <dbReference type="Proteomes" id="UP000023152"/>
    </source>
</evidence>
<feature type="transmembrane region" description="Helical" evidence="1">
    <location>
        <begin position="6"/>
        <end position="34"/>
    </location>
</feature>
<sequence>MFNRHVYFIVFFSFQLFHFLVCVDVFLFFLYHLLFHSGFSESIKTMGTSCSTTVRVKNEFGHTLDYVTVSHKFRRDGYVESRTWNNVENNELTQANFRVNYKVGLGALTDYDWWKVDFLVMDWIDPYFERNGFKECYLEKDDQYGPVTICIKWNKYDGMYIHIYNCCFCCIVFKIFIVT</sequence>
<dbReference type="Pfam" id="PF18457">
    <property type="entry name" value="PUD1_2"/>
    <property type="match status" value="1"/>
</dbReference>
<dbReference type="Gene3D" id="2.60.40.3820">
    <property type="match status" value="1"/>
</dbReference>
<keyword evidence="1" id="KW-0812">Transmembrane</keyword>
<reference evidence="3 4" key="1">
    <citation type="journal article" date="2013" name="Curr. Biol.">
        <title>The Genome of the Foraminiferan Reticulomyxa filosa.</title>
        <authorList>
            <person name="Glockner G."/>
            <person name="Hulsmann N."/>
            <person name="Schleicher M."/>
            <person name="Noegel A.A."/>
            <person name="Eichinger L."/>
            <person name="Gallinger C."/>
            <person name="Pawlowski J."/>
            <person name="Sierra R."/>
            <person name="Euteneuer U."/>
            <person name="Pillet L."/>
            <person name="Moustafa A."/>
            <person name="Platzer M."/>
            <person name="Groth M."/>
            <person name="Szafranski K."/>
            <person name="Schliwa M."/>
        </authorList>
    </citation>
    <scope>NUCLEOTIDE SEQUENCE [LARGE SCALE GENOMIC DNA]</scope>
</reference>
<dbReference type="OrthoDB" id="3732327at2759"/>
<feature type="transmembrane region" description="Helical" evidence="1">
    <location>
        <begin position="159"/>
        <end position="177"/>
    </location>
</feature>
<feature type="domain" description="Up-regulated in Daf-2" evidence="2">
    <location>
        <begin position="48"/>
        <end position="120"/>
    </location>
</feature>
<gene>
    <name evidence="3" type="ORF">RFI_16542</name>
</gene>
<evidence type="ECO:0000259" key="2">
    <source>
        <dbReference type="Pfam" id="PF18457"/>
    </source>
</evidence>
<dbReference type="EMBL" id="ASPP01012370">
    <property type="protein sequence ID" value="ETO20676.1"/>
    <property type="molecule type" value="Genomic_DNA"/>
</dbReference>
<comment type="caution">
    <text evidence="3">The sequence shown here is derived from an EMBL/GenBank/DDBJ whole genome shotgun (WGS) entry which is preliminary data.</text>
</comment>
<organism evidence="3 4">
    <name type="scientific">Reticulomyxa filosa</name>
    <dbReference type="NCBI Taxonomy" id="46433"/>
    <lineage>
        <taxon>Eukaryota</taxon>
        <taxon>Sar</taxon>
        <taxon>Rhizaria</taxon>
        <taxon>Retaria</taxon>
        <taxon>Foraminifera</taxon>
        <taxon>Monothalamids</taxon>
        <taxon>Reticulomyxidae</taxon>
        <taxon>Reticulomyxa</taxon>
    </lineage>
</organism>
<dbReference type="InterPro" id="IPR041157">
    <property type="entry name" value="PUD1/2"/>
</dbReference>
<keyword evidence="1" id="KW-1133">Transmembrane helix</keyword>
<evidence type="ECO:0000313" key="3">
    <source>
        <dbReference type="EMBL" id="ETO20676.1"/>
    </source>
</evidence>
<evidence type="ECO:0000256" key="1">
    <source>
        <dbReference type="SAM" id="Phobius"/>
    </source>
</evidence>
<protein>
    <recommendedName>
        <fullName evidence="2">Up-regulated in Daf-2 domain-containing protein</fullName>
    </recommendedName>
</protein>
<keyword evidence="4" id="KW-1185">Reference proteome</keyword>
<keyword evidence="1" id="KW-0472">Membrane</keyword>
<dbReference type="Proteomes" id="UP000023152">
    <property type="component" value="Unassembled WGS sequence"/>
</dbReference>
<name>X6N3L7_RETFI</name>
<proteinExistence type="predicted"/>
<accession>X6N3L7</accession>